<dbReference type="Proteomes" id="UP000535437">
    <property type="component" value="Unassembled WGS sequence"/>
</dbReference>
<keyword evidence="1" id="KW-0805">Transcription regulation</keyword>
<dbReference type="GO" id="GO:0000428">
    <property type="term" value="C:DNA-directed RNA polymerase complex"/>
    <property type="evidence" value="ECO:0007669"/>
    <property type="project" value="UniProtKB-KW"/>
</dbReference>
<feature type="compositionally biased region" description="Acidic residues" evidence="3">
    <location>
        <begin position="558"/>
        <end position="572"/>
    </location>
</feature>
<dbReference type="InterPro" id="IPR018764">
    <property type="entry name" value="RskA_C"/>
</dbReference>
<evidence type="ECO:0000259" key="6">
    <source>
        <dbReference type="Pfam" id="PF22618"/>
    </source>
</evidence>
<protein>
    <submittedName>
        <fullName evidence="7">DNA-directed RNA polymerase specialized sigma24 family protein</fullName>
    </submittedName>
</protein>
<evidence type="ECO:0000256" key="2">
    <source>
        <dbReference type="ARBA" id="ARBA00023163"/>
    </source>
</evidence>
<dbReference type="Gene3D" id="1.10.10.1320">
    <property type="entry name" value="Anti-sigma factor, zinc-finger domain"/>
    <property type="match status" value="1"/>
</dbReference>
<organism evidence="7 8">
    <name type="scientific">Nesterenkonia xinjiangensis</name>
    <dbReference type="NCBI Taxonomy" id="225327"/>
    <lineage>
        <taxon>Bacteria</taxon>
        <taxon>Bacillati</taxon>
        <taxon>Actinomycetota</taxon>
        <taxon>Actinomycetes</taxon>
        <taxon>Micrococcales</taxon>
        <taxon>Micrococcaceae</taxon>
        <taxon>Nesterenkonia</taxon>
    </lineage>
</organism>
<dbReference type="Pfam" id="PF22618">
    <property type="entry name" value="RskA_N"/>
    <property type="match status" value="1"/>
</dbReference>
<evidence type="ECO:0000256" key="3">
    <source>
        <dbReference type="SAM" id="MobiDB-lite"/>
    </source>
</evidence>
<feature type="region of interest" description="Disordered" evidence="3">
    <location>
        <begin position="539"/>
        <end position="572"/>
    </location>
</feature>
<proteinExistence type="predicted"/>
<dbReference type="RefSeq" id="WP_179542227.1">
    <property type="nucleotide sequence ID" value="NZ_BAAALL010000001.1"/>
</dbReference>
<keyword evidence="4" id="KW-1133">Transmembrane helix</keyword>
<feature type="region of interest" description="Disordered" evidence="3">
    <location>
        <begin position="1"/>
        <end position="58"/>
    </location>
</feature>
<reference evidence="7 8" key="1">
    <citation type="submission" date="2020-07" db="EMBL/GenBank/DDBJ databases">
        <title>Sequencing the genomes of 1000 actinobacteria strains.</title>
        <authorList>
            <person name="Klenk H.-P."/>
        </authorList>
    </citation>
    <scope>NUCLEOTIDE SEQUENCE [LARGE SCALE GENOMIC DNA]</scope>
    <source>
        <strain evidence="7 8">DSM 15475</strain>
    </source>
</reference>
<dbReference type="InterPro" id="IPR036388">
    <property type="entry name" value="WH-like_DNA-bd_sf"/>
</dbReference>
<feature type="domain" description="Anti-sigma-K factor RskA N-terminal" evidence="6">
    <location>
        <begin position="303"/>
        <end position="350"/>
    </location>
</feature>
<accession>A0A7Z0GN25</accession>
<dbReference type="InterPro" id="IPR013324">
    <property type="entry name" value="RNA_pol_sigma_r3/r4-like"/>
</dbReference>
<evidence type="ECO:0000256" key="4">
    <source>
        <dbReference type="SAM" id="Phobius"/>
    </source>
</evidence>
<sequence>METASPRRDGDQPHPEDQEASGASGTPIDTDERASSPDPVQPPEAAQDQPEDPIWGETEEGTATPVLSEDPTLGELLTATAHGDQASFAAFYEATADVVYGLALLMHEDPDGADASTVAVYHHLWDQADVRARDLRLQTAASEMLTDEHADAEASYRPSEYELVLEWLVPLAHRIMVERFRDGSAAPIGLTALPDGPGVAGLPEEVLDDFEVLSDSQSQALALSYLAGATHQQVAQTAGAAIPAVKSRLRDGMTRLHSQRVARDEEFDPILRAAVTRRDLERGTGVNRNFTREVSADLQKGLLVELAEVYALDALDDRERSLLDEFVLDADERTAQQWDTRVLAARRTLAEIFTAHPVVPPAHLLEEVLLDLGDQEVGMGMVEEFSSHTEEAPKREPIMKRWMVVTGFVVVLLLAIVLIWRFTGGQDIIAAADGAEDARELEGLELEEGGTARAVFSETEDVGYVDFEDVGALEGLTYQVWLLPSDERPPSSLGSFTAGELEDEVVTLRSISGYDQLLVTTEQVRGEERPTGEVIVEVPLRDRLTEGPQYGGGGSAPTEDDAESEDIAESED</sequence>
<comment type="caution">
    <text evidence="7">The sequence shown here is derived from an EMBL/GenBank/DDBJ whole genome shotgun (WGS) entry which is preliminary data.</text>
</comment>
<keyword evidence="2" id="KW-0804">Transcription</keyword>
<dbReference type="InterPro" id="IPR041916">
    <property type="entry name" value="Anti_sigma_zinc_sf"/>
</dbReference>
<feature type="transmembrane region" description="Helical" evidence="4">
    <location>
        <begin position="402"/>
        <end position="422"/>
    </location>
</feature>
<gene>
    <name evidence="7" type="ORF">HNR09_002353</name>
</gene>
<evidence type="ECO:0000259" key="5">
    <source>
        <dbReference type="Pfam" id="PF10099"/>
    </source>
</evidence>
<evidence type="ECO:0000256" key="1">
    <source>
        <dbReference type="ARBA" id="ARBA00023015"/>
    </source>
</evidence>
<dbReference type="AlphaFoldDB" id="A0A7Z0GN25"/>
<dbReference type="Pfam" id="PF10099">
    <property type="entry name" value="RskA_C"/>
    <property type="match status" value="1"/>
</dbReference>
<dbReference type="GO" id="GO:0005886">
    <property type="term" value="C:plasma membrane"/>
    <property type="evidence" value="ECO:0007669"/>
    <property type="project" value="InterPro"/>
</dbReference>
<keyword evidence="4" id="KW-0812">Transmembrane</keyword>
<feature type="compositionally biased region" description="Basic and acidic residues" evidence="3">
    <location>
        <begin position="1"/>
        <end position="17"/>
    </location>
</feature>
<dbReference type="EMBL" id="JACCFY010000001">
    <property type="protein sequence ID" value="NYJ78942.1"/>
    <property type="molecule type" value="Genomic_DNA"/>
</dbReference>
<name>A0A7Z0GN25_9MICC</name>
<evidence type="ECO:0000313" key="8">
    <source>
        <dbReference type="Proteomes" id="UP000535437"/>
    </source>
</evidence>
<evidence type="ECO:0000313" key="7">
    <source>
        <dbReference type="EMBL" id="NYJ78942.1"/>
    </source>
</evidence>
<dbReference type="InterPro" id="IPR053877">
    <property type="entry name" value="RskA_N"/>
</dbReference>
<dbReference type="Gene3D" id="1.10.10.10">
    <property type="entry name" value="Winged helix-like DNA-binding domain superfamily/Winged helix DNA-binding domain"/>
    <property type="match status" value="1"/>
</dbReference>
<keyword evidence="8" id="KW-1185">Reference proteome</keyword>
<keyword evidence="7" id="KW-0240">DNA-directed RNA polymerase</keyword>
<dbReference type="SUPFAM" id="SSF88659">
    <property type="entry name" value="Sigma3 and sigma4 domains of RNA polymerase sigma factors"/>
    <property type="match status" value="1"/>
</dbReference>
<feature type="domain" description="Anti-sigma K factor RskA C-terminal" evidence="5">
    <location>
        <begin position="416"/>
        <end position="534"/>
    </location>
</feature>
<keyword evidence="4" id="KW-0472">Membrane</keyword>